<organism evidence="2 3">
    <name type="scientific">Marinibacterium profundimaris</name>
    <dbReference type="NCBI Taxonomy" id="1679460"/>
    <lineage>
        <taxon>Bacteria</taxon>
        <taxon>Pseudomonadati</taxon>
        <taxon>Pseudomonadota</taxon>
        <taxon>Alphaproteobacteria</taxon>
        <taxon>Rhodobacterales</taxon>
        <taxon>Paracoccaceae</taxon>
        <taxon>Marinibacterium</taxon>
    </lineage>
</organism>
<dbReference type="InterPro" id="IPR003801">
    <property type="entry name" value="GTP_cyclohydrolase_FolE2/MptA"/>
</dbReference>
<dbReference type="OrthoDB" id="239637at2"/>
<proteinExistence type="predicted"/>
<evidence type="ECO:0000256" key="1">
    <source>
        <dbReference type="ARBA" id="ARBA00022801"/>
    </source>
</evidence>
<evidence type="ECO:0000313" key="3">
    <source>
        <dbReference type="Proteomes" id="UP000215377"/>
    </source>
</evidence>
<keyword evidence="1 2" id="KW-0378">Hydrolase</keyword>
<dbReference type="RefSeq" id="WP_088648753.1">
    <property type="nucleotide sequence ID" value="NZ_AQQR01000002.1"/>
</dbReference>
<dbReference type="GO" id="GO:0003934">
    <property type="term" value="F:GTP cyclohydrolase I activity"/>
    <property type="evidence" value="ECO:0007669"/>
    <property type="project" value="InterPro"/>
</dbReference>
<comment type="caution">
    <text evidence="2">The sequence shown here is derived from an EMBL/GenBank/DDBJ whole genome shotgun (WGS) entry which is preliminary data.</text>
</comment>
<gene>
    <name evidence="2" type="ORF">ATO3_05070</name>
</gene>
<dbReference type="PANTHER" id="PTHR36445:SF1">
    <property type="entry name" value="GTP CYCLOHYDROLASE MPTA"/>
    <property type="match status" value="1"/>
</dbReference>
<protein>
    <submittedName>
        <fullName evidence="2">GTP cyclohydrolase</fullName>
    </submittedName>
</protein>
<accession>A0A225NMT0</accession>
<dbReference type="AlphaFoldDB" id="A0A225NMT0"/>
<name>A0A225NMT0_9RHOB</name>
<dbReference type="Pfam" id="PF02649">
    <property type="entry name" value="GCHY-1"/>
    <property type="match status" value="1"/>
</dbReference>
<reference evidence="2 3" key="1">
    <citation type="submission" date="2013-04" db="EMBL/GenBank/DDBJ databases">
        <title>Oceanicola sp. 22II1-22F33 Genome Sequencing.</title>
        <authorList>
            <person name="Lai Q."/>
            <person name="Li G."/>
            <person name="Shao Z."/>
        </authorList>
    </citation>
    <scope>NUCLEOTIDE SEQUENCE [LARGE SCALE GENOMIC DNA]</scope>
    <source>
        <strain evidence="2 3">22II1-22F33</strain>
    </source>
</reference>
<dbReference type="EMBL" id="AQQR01000002">
    <property type="protein sequence ID" value="OWU75599.1"/>
    <property type="molecule type" value="Genomic_DNA"/>
</dbReference>
<dbReference type="PANTHER" id="PTHR36445">
    <property type="entry name" value="GTP CYCLOHYDROLASE MPTA"/>
    <property type="match status" value="1"/>
</dbReference>
<dbReference type="NCBIfam" id="NF010200">
    <property type="entry name" value="PRK13674.1-1"/>
    <property type="match status" value="1"/>
</dbReference>
<evidence type="ECO:0000313" key="2">
    <source>
        <dbReference type="EMBL" id="OWU75599.1"/>
    </source>
</evidence>
<dbReference type="Gene3D" id="3.10.270.10">
    <property type="entry name" value="Urate Oxidase"/>
    <property type="match status" value="1"/>
</dbReference>
<sequence>MNTRPVGLHASPNHACPDDSAAEAALRVLQDWMASGAGDRDAPDLKARLAELARGGALSRDYPDRFTADADYIAGLPDLQNGPQSLIRGARDGIAHVGISGFRLPIRYRRRDGDPLTLETGVTGTVSLGADNKGINMSRIMRSFYRAADREFSFDVIREVLRDYRADHDCSDARIAMDLRFPMRVPSLRSGLEGYQYYALTLEELVSGGESRSILHLDYVYSSTCPCSLELSEHARAIRGQLATPHSQRSVARLSLVLRPDAPVLWFEDVVDLCRRAVPTETQVMVKREDEQAFAELNAANPIFVEDAVRLFAEVLSGDDRVGDYRVVASHQESLHSHDAVALMTRGPTFAGAPVDIHLFRDLRGLG</sequence>
<dbReference type="Proteomes" id="UP000215377">
    <property type="component" value="Unassembled WGS sequence"/>
</dbReference>
<keyword evidence="3" id="KW-1185">Reference proteome</keyword>